<evidence type="ECO:0008006" key="3">
    <source>
        <dbReference type="Google" id="ProtNLM"/>
    </source>
</evidence>
<dbReference type="EMBL" id="ATBP01000992">
    <property type="protein sequence ID" value="ETR68333.1"/>
    <property type="molecule type" value="Genomic_DNA"/>
</dbReference>
<dbReference type="Pfam" id="PF14103">
    <property type="entry name" value="DUF4276"/>
    <property type="match status" value="1"/>
</dbReference>
<evidence type="ECO:0000313" key="2">
    <source>
        <dbReference type="Proteomes" id="UP000189670"/>
    </source>
</evidence>
<reference evidence="2" key="1">
    <citation type="submission" date="2012-11" db="EMBL/GenBank/DDBJ databases">
        <authorList>
            <person name="Lucero-Rivera Y.E."/>
            <person name="Tovar-Ramirez D."/>
        </authorList>
    </citation>
    <scope>NUCLEOTIDE SEQUENCE [LARGE SCALE GENOMIC DNA]</scope>
    <source>
        <strain evidence="2">Araruama</strain>
    </source>
</reference>
<protein>
    <recommendedName>
        <fullName evidence="3">DUF4276 family protein</fullName>
    </recommendedName>
</protein>
<proteinExistence type="predicted"/>
<gene>
    <name evidence="1" type="ORF">OMM_10637</name>
</gene>
<organism evidence="1 2">
    <name type="scientific">Candidatus Magnetoglobus multicellularis str. Araruama</name>
    <dbReference type="NCBI Taxonomy" id="890399"/>
    <lineage>
        <taxon>Bacteria</taxon>
        <taxon>Pseudomonadati</taxon>
        <taxon>Thermodesulfobacteriota</taxon>
        <taxon>Desulfobacteria</taxon>
        <taxon>Desulfobacterales</taxon>
        <taxon>Desulfobacteraceae</taxon>
        <taxon>Candidatus Magnetoglobus</taxon>
    </lineage>
</organism>
<name>A0A1V1P0I6_9BACT</name>
<dbReference type="AlphaFoldDB" id="A0A1V1P0I6"/>
<accession>A0A1V1P0I6</accession>
<comment type="caution">
    <text evidence="1">The sequence shown here is derived from an EMBL/GenBank/DDBJ whole genome shotgun (WGS) entry which is preliminary data.</text>
</comment>
<evidence type="ECO:0000313" key="1">
    <source>
        <dbReference type="EMBL" id="ETR68333.1"/>
    </source>
</evidence>
<dbReference type="Proteomes" id="UP000189670">
    <property type="component" value="Unassembled WGS sequence"/>
</dbReference>
<dbReference type="InterPro" id="IPR025455">
    <property type="entry name" value="DUF4276"/>
</dbReference>
<sequence>MIRLNIIVEGHTEERFVKEVLSVHLALFQVYAVARKVETSRHGKKLFKGGMTTYAKLKNDFHRWMKHDNSNNVRFTSMFDLYGLPKDFPDFQTSVKMNDPYQKVETLENSFAKDIQDSRFIPYIQLHEYEALLLCKPLLVYCKQNSTMASRCLKKLK</sequence>